<gene>
    <name evidence="1" type="ORF">XDN619_LOCUS32982</name>
</gene>
<evidence type="ECO:0000313" key="1">
    <source>
        <dbReference type="EMBL" id="CAF2204943.1"/>
    </source>
</evidence>
<dbReference type="Proteomes" id="UP000663887">
    <property type="component" value="Unassembled WGS sequence"/>
</dbReference>
<protein>
    <submittedName>
        <fullName evidence="1">Uncharacterized protein</fullName>
    </submittedName>
</protein>
<reference evidence="1" key="1">
    <citation type="submission" date="2021-02" db="EMBL/GenBank/DDBJ databases">
        <authorList>
            <person name="Nowell W R."/>
        </authorList>
    </citation>
    <scope>NUCLEOTIDE SEQUENCE</scope>
</reference>
<sequence>RQDKLHQSIANILEPVRDSDFAHVEPALLTGLDDV</sequence>
<evidence type="ECO:0000313" key="2">
    <source>
        <dbReference type="Proteomes" id="UP000663887"/>
    </source>
</evidence>
<comment type="caution">
    <text evidence="1">The sequence shown here is derived from an EMBL/GenBank/DDBJ whole genome shotgun (WGS) entry which is preliminary data.</text>
</comment>
<feature type="non-terminal residue" evidence="1">
    <location>
        <position position="1"/>
    </location>
</feature>
<name>A0A816ZGP3_9BILA</name>
<proteinExistence type="predicted"/>
<dbReference type="AlphaFoldDB" id="A0A816ZGP3"/>
<dbReference type="EMBL" id="CAJNRG010016603">
    <property type="protein sequence ID" value="CAF2204943.1"/>
    <property type="molecule type" value="Genomic_DNA"/>
</dbReference>
<accession>A0A816ZGP3</accession>
<organism evidence="1 2">
    <name type="scientific">Rotaria magnacalcarata</name>
    <dbReference type="NCBI Taxonomy" id="392030"/>
    <lineage>
        <taxon>Eukaryota</taxon>
        <taxon>Metazoa</taxon>
        <taxon>Spiralia</taxon>
        <taxon>Gnathifera</taxon>
        <taxon>Rotifera</taxon>
        <taxon>Eurotatoria</taxon>
        <taxon>Bdelloidea</taxon>
        <taxon>Philodinida</taxon>
        <taxon>Philodinidae</taxon>
        <taxon>Rotaria</taxon>
    </lineage>
</organism>